<accession>A0ABR2J5Q2</accession>
<sequence>MPGLELDKPPSGPIKQDSSDETLQFEDTQIENRSGAVVRDAQGNLVYPSIVPPDIQSPVSPPRTAAADGERPHAKPSDPSTISAPVKTKSEPLSSKPKSKAKDERPSLEGQRHFVTDGPPRGLDRHVSSFPAIKRAGTNISVLNAALQARHDQEETSDSSDSSASEDEHDGHDEAAAAGAPPLERSETSAKEKRRRSDDQYRRFKVGNEKYSTKGKVKRDGRLNITVNDTSNTGYLAKALGTAVKRIVPGAEKVNSGRGSPSRLSSATTTTSQTARRPKLNIVIMVIGSRGDAQPFLKIGKVLKENYGHRVRIATHPAFREFVEKDSGLEFFSVGGDPSELMAFMVKNPGMIPKLESVKAGDIGRRRNAMAEMFDGFWRACINATDNEKDEANLKMMGNRTPFVADAIIANPPSFAHIHCAEALGIPLHLMFTFPYTPTQAFPHPLASIKKTNVDPGYTNFMSYPLVEMMVWQGLGDLVNDFRVNTLKLDPVSTLWAPGSTYRLHVPYTYLWSPGLVPKPEDWGPEIDIAGFTFLDLASTFEPPQDLVEFLDSGDKPIYIGFGSIVVDDADKFTEMIFEGVKKAGVRALVSKGWGGLGGENMPDNIYMLENTPHDWLFPKVKACVIHGGAGTTAIALKCGLPTFVVPFFGDQHFWGTMIGTAGAGPEAVPYKQLDVDKLAEGIKFCLTDEAREAAMKIAESIEAEGDGAKNAVKSFHSHLALSGEKSMRCSILSDRVAVWKVKDTNIKLSAVAADILVEKGLLSWRRLRLVRHQEWNDFEGPGEPVTGIAGAMGSAFTEFFTGFGSVPYRIARTSTKRTERKKKKEAKRQQKLTQKKRAAEPKTPKTTAPGANGGASEFPFPNNPSGTEVTDMQQQAEKQQAEQQQQQNQSLRPPAQTQLTNNSILTATTPGIDNAAEEYGADISKGLEKSGKAIAQAPVDLAMAIAQGFHNAPRLYGDDTVRRPPRVTGIKSGLQAAGHEFVFGIYDGVTGIVRLPVKGAKQDGFGGALGGVAMGFGGLVLKPIAAFVSPFGYTLKGVSKQLERRHNPARYVRRARIVQAQRDLLDLTPQERAQLSEETYKGYDVMRQLGELVLAENGKRSIAARLHRRPHLGYHHHHHDRDPDAGADKSGAASDSPGGKHGLELGEWGRGQAFESVELAEKAIAAVKSGEHINTVLGKSRRSMDSRGGGGRPSGSRGKDTTKGGSGSRKLSRQEEEEEEEETREKGEENKKKVVGEVQREAAQNASRAVKEDVEGETVAPRRQDTAPMGVGDSLKVR</sequence>
<dbReference type="EMBL" id="JAPCWZ010000003">
    <property type="protein sequence ID" value="KAK8872635.1"/>
    <property type="molecule type" value="Genomic_DNA"/>
</dbReference>
<dbReference type="Proteomes" id="UP001390339">
    <property type="component" value="Unassembled WGS sequence"/>
</dbReference>
<dbReference type="Pfam" id="PF03033">
    <property type="entry name" value="Glyco_transf_28"/>
    <property type="match status" value="1"/>
</dbReference>
<dbReference type="InterPro" id="IPR002213">
    <property type="entry name" value="UDP_glucos_trans"/>
</dbReference>
<comment type="caution">
    <text evidence="5">The sequence shown here is derived from an EMBL/GenBank/DDBJ whole genome shotgun (WGS) entry which is preliminary data.</text>
</comment>
<dbReference type="InterPro" id="IPR050426">
    <property type="entry name" value="Glycosyltransferase_28"/>
</dbReference>
<feature type="region of interest" description="Disordered" evidence="2">
    <location>
        <begin position="1114"/>
        <end position="1147"/>
    </location>
</feature>
<evidence type="ECO:0000313" key="6">
    <source>
        <dbReference type="Proteomes" id="UP001390339"/>
    </source>
</evidence>
<feature type="compositionally biased region" description="Low complexity" evidence="2">
    <location>
        <begin position="260"/>
        <end position="274"/>
    </location>
</feature>
<feature type="region of interest" description="Disordered" evidence="2">
    <location>
        <begin position="251"/>
        <end position="274"/>
    </location>
</feature>
<keyword evidence="6" id="KW-1185">Reference proteome</keyword>
<feature type="compositionally biased region" description="Basic residues" evidence="2">
    <location>
        <begin position="815"/>
        <end position="837"/>
    </location>
</feature>
<keyword evidence="1" id="KW-0808">Transferase</keyword>
<feature type="domain" description="Glycosyltransferase family 28 N-terminal" evidence="3">
    <location>
        <begin position="282"/>
        <end position="443"/>
    </location>
</feature>
<feature type="region of interest" description="Disordered" evidence="2">
    <location>
        <begin position="149"/>
        <end position="217"/>
    </location>
</feature>
<proteinExistence type="predicted"/>
<dbReference type="InterPro" id="IPR010610">
    <property type="entry name" value="EryCIII-like_C"/>
</dbReference>
<evidence type="ECO:0000259" key="3">
    <source>
        <dbReference type="Pfam" id="PF03033"/>
    </source>
</evidence>
<feature type="compositionally biased region" description="Polar residues" evidence="2">
    <location>
        <begin position="864"/>
        <end position="873"/>
    </location>
</feature>
<feature type="compositionally biased region" description="Basic and acidic residues" evidence="2">
    <location>
        <begin position="100"/>
        <end position="115"/>
    </location>
</feature>
<reference evidence="5 6" key="1">
    <citation type="journal article" date="2024" name="IMA Fungus">
        <title>Apiospora arundinis, a panoply of carbohydrate-active enzymes and secondary metabolites.</title>
        <authorList>
            <person name="Sorensen T."/>
            <person name="Petersen C."/>
            <person name="Muurmann A.T."/>
            <person name="Christiansen J.V."/>
            <person name="Brundto M.L."/>
            <person name="Overgaard C.K."/>
            <person name="Boysen A.T."/>
            <person name="Wollenberg R.D."/>
            <person name="Larsen T.O."/>
            <person name="Sorensen J.L."/>
            <person name="Nielsen K.L."/>
            <person name="Sondergaard T.E."/>
        </authorList>
    </citation>
    <scope>NUCLEOTIDE SEQUENCE [LARGE SCALE GENOMIC DNA]</scope>
    <source>
        <strain evidence="5 6">AAU 773</strain>
    </source>
</reference>
<feature type="region of interest" description="Disordered" evidence="2">
    <location>
        <begin position="812"/>
        <end position="901"/>
    </location>
</feature>
<dbReference type="SUPFAM" id="SSF53756">
    <property type="entry name" value="UDP-Glycosyltransferase/glycogen phosphorylase"/>
    <property type="match status" value="1"/>
</dbReference>
<evidence type="ECO:0000256" key="2">
    <source>
        <dbReference type="SAM" id="MobiDB-lite"/>
    </source>
</evidence>
<feature type="compositionally biased region" description="Low complexity" evidence="2">
    <location>
        <begin position="1129"/>
        <end position="1138"/>
    </location>
</feature>
<feature type="compositionally biased region" description="Low complexity" evidence="2">
    <location>
        <begin position="874"/>
        <end position="890"/>
    </location>
</feature>
<feature type="region of interest" description="Disordered" evidence="2">
    <location>
        <begin position="1"/>
        <end position="23"/>
    </location>
</feature>
<dbReference type="PANTHER" id="PTHR48050">
    <property type="entry name" value="STEROL 3-BETA-GLUCOSYLTRANSFERASE"/>
    <property type="match status" value="1"/>
</dbReference>
<organism evidence="5 6">
    <name type="scientific">Apiospora arundinis</name>
    <dbReference type="NCBI Taxonomy" id="335852"/>
    <lineage>
        <taxon>Eukaryota</taxon>
        <taxon>Fungi</taxon>
        <taxon>Dikarya</taxon>
        <taxon>Ascomycota</taxon>
        <taxon>Pezizomycotina</taxon>
        <taxon>Sordariomycetes</taxon>
        <taxon>Xylariomycetidae</taxon>
        <taxon>Amphisphaeriales</taxon>
        <taxon>Apiosporaceae</taxon>
        <taxon>Apiospora</taxon>
    </lineage>
</organism>
<feature type="compositionally biased region" description="Basic and acidic residues" evidence="2">
    <location>
        <begin position="1224"/>
        <end position="1241"/>
    </location>
</feature>
<feature type="domain" description="Erythromycin biosynthesis protein CIII-like C-terminal" evidence="4">
    <location>
        <begin position="600"/>
        <end position="704"/>
    </location>
</feature>
<feature type="region of interest" description="Disordered" evidence="2">
    <location>
        <begin position="1176"/>
        <end position="1279"/>
    </location>
</feature>
<evidence type="ECO:0000256" key="1">
    <source>
        <dbReference type="ARBA" id="ARBA00022679"/>
    </source>
</evidence>
<dbReference type="Gene3D" id="3.40.50.2000">
    <property type="entry name" value="Glycogen Phosphorylase B"/>
    <property type="match status" value="2"/>
</dbReference>
<feature type="compositionally biased region" description="Basic and acidic residues" evidence="2">
    <location>
        <begin position="184"/>
        <end position="217"/>
    </location>
</feature>
<evidence type="ECO:0000313" key="5">
    <source>
        <dbReference type="EMBL" id="KAK8872635.1"/>
    </source>
</evidence>
<feature type="region of interest" description="Disordered" evidence="2">
    <location>
        <begin position="47"/>
        <end position="136"/>
    </location>
</feature>
<gene>
    <name evidence="5" type="ORF">PGQ11_003149</name>
</gene>
<dbReference type="CDD" id="cd03784">
    <property type="entry name" value="GT1_Gtf-like"/>
    <property type="match status" value="1"/>
</dbReference>
<dbReference type="Pfam" id="PF06722">
    <property type="entry name" value="EryCIII-like_C"/>
    <property type="match status" value="1"/>
</dbReference>
<protein>
    <submittedName>
        <fullName evidence="5">Glycosyltransferase family 1 protein</fullName>
    </submittedName>
</protein>
<evidence type="ECO:0000259" key="4">
    <source>
        <dbReference type="Pfam" id="PF06722"/>
    </source>
</evidence>
<dbReference type="InterPro" id="IPR004276">
    <property type="entry name" value="GlycoTrans_28_N"/>
</dbReference>
<dbReference type="PANTHER" id="PTHR48050:SF5">
    <property type="entry name" value="UDP-GLUCOSE,STEROL TRANSFERASE"/>
    <property type="match status" value="1"/>
</dbReference>
<name>A0ABR2J5Q2_9PEZI</name>